<accession>X1W1W6</accession>
<comment type="caution">
    <text evidence="1">The sequence shown here is derived from an EMBL/GenBank/DDBJ whole genome shotgun (WGS) entry which is preliminary data.</text>
</comment>
<dbReference type="AlphaFoldDB" id="X1W1W6"/>
<evidence type="ECO:0000313" key="1">
    <source>
        <dbReference type="EMBL" id="GAJ22670.1"/>
    </source>
</evidence>
<organism evidence="1">
    <name type="scientific">marine sediment metagenome</name>
    <dbReference type="NCBI Taxonomy" id="412755"/>
    <lineage>
        <taxon>unclassified sequences</taxon>
        <taxon>metagenomes</taxon>
        <taxon>ecological metagenomes</taxon>
    </lineage>
</organism>
<name>X1W1W6_9ZZZZ</name>
<gene>
    <name evidence="1" type="ORF">S12H4_61773</name>
</gene>
<dbReference type="EMBL" id="BARW01041134">
    <property type="protein sequence ID" value="GAJ22670.1"/>
    <property type="molecule type" value="Genomic_DNA"/>
</dbReference>
<proteinExistence type="predicted"/>
<sequence>ASDGFLREKHGLMHIRHGLIKDYKIKFLVWWKIVKIMYY</sequence>
<protein>
    <submittedName>
        <fullName evidence="1">Uncharacterized protein</fullName>
    </submittedName>
</protein>
<feature type="non-terminal residue" evidence="1">
    <location>
        <position position="1"/>
    </location>
</feature>
<reference evidence="1" key="1">
    <citation type="journal article" date="2014" name="Front. Microbiol.">
        <title>High frequency of phylogenetically diverse reductive dehalogenase-homologous genes in deep subseafloor sedimentary metagenomes.</title>
        <authorList>
            <person name="Kawai M."/>
            <person name="Futagami T."/>
            <person name="Toyoda A."/>
            <person name="Takaki Y."/>
            <person name="Nishi S."/>
            <person name="Hori S."/>
            <person name="Arai W."/>
            <person name="Tsubouchi T."/>
            <person name="Morono Y."/>
            <person name="Uchiyama I."/>
            <person name="Ito T."/>
            <person name="Fujiyama A."/>
            <person name="Inagaki F."/>
            <person name="Takami H."/>
        </authorList>
    </citation>
    <scope>NUCLEOTIDE SEQUENCE</scope>
    <source>
        <strain evidence="1">Expedition CK06-06</strain>
    </source>
</reference>